<keyword evidence="2" id="KW-1185">Reference proteome</keyword>
<dbReference type="Proteomes" id="UP001141552">
    <property type="component" value="Unassembled WGS sequence"/>
</dbReference>
<reference evidence="1" key="2">
    <citation type="journal article" date="2023" name="Plants (Basel)">
        <title>Annotation of the Turnera subulata (Passifloraceae) Draft Genome Reveals the S-Locus Evolved after the Divergence of Turneroideae from Passifloroideae in a Stepwise Manner.</title>
        <authorList>
            <person name="Henning P.M."/>
            <person name="Roalson E.H."/>
            <person name="Mir W."/>
            <person name="McCubbin A.G."/>
            <person name="Shore J.S."/>
        </authorList>
    </citation>
    <scope>NUCLEOTIDE SEQUENCE</scope>
    <source>
        <strain evidence="1">F60SS</strain>
    </source>
</reference>
<protein>
    <submittedName>
        <fullName evidence="1">Uncharacterized protein</fullName>
    </submittedName>
</protein>
<reference evidence="1" key="1">
    <citation type="submission" date="2022-02" db="EMBL/GenBank/DDBJ databases">
        <authorList>
            <person name="Henning P.M."/>
            <person name="McCubbin A.G."/>
            <person name="Shore J.S."/>
        </authorList>
    </citation>
    <scope>NUCLEOTIDE SEQUENCE</scope>
    <source>
        <strain evidence="1">F60SS</strain>
        <tissue evidence="1">Leaves</tissue>
    </source>
</reference>
<gene>
    <name evidence="1" type="ORF">Tsubulata_044993</name>
</gene>
<comment type="caution">
    <text evidence="1">The sequence shown here is derived from an EMBL/GenBank/DDBJ whole genome shotgun (WGS) entry which is preliminary data.</text>
</comment>
<evidence type="ECO:0000313" key="1">
    <source>
        <dbReference type="EMBL" id="KAJ4843695.1"/>
    </source>
</evidence>
<evidence type="ECO:0000313" key="2">
    <source>
        <dbReference type="Proteomes" id="UP001141552"/>
    </source>
</evidence>
<proteinExistence type="predicted"/>
<accession>A0A9Q0G778</accession>
<sequence length="107" mass="11509">MTSIGSSSRDAEAWSGLGGVLVSCLCSCSPMTSRVESIQRRGDAWLRLLLLATARRHKDGGRVVDFLWCAGSGKDDIGATNGDKSEVDNGGLWWIESNSDSDELWSS</sequence>
<dbReference type="AlphaFoldDB" id="A0A9Q0G778"/>
<name>A0A9Q0G778_9ROSI</name>
<organism evidence="1 2">
    <name type="scientific">Turnera subulata</name>
    <dbReference type="NCBI Taxonomy" id="218843"/>
    <lineage>
        <taxon>Eukaryota</taxon>
        <taxon>Viridiplantae</taxon>
        <taxon>Streptophyta</taxon>
        <taxon>Embryophyta</taxon>
        <taxon>Tracheophyta</taxon>
        <taxon>Spermatophyta</taxon>
        <taxon>Magnoliopsida</taxon>
        <taxon>eudicotyledons</taxon>
        <taxon>Gunneridae</taxon>
        <taxon>Pentapetalae</taxon>
        <taxon>rosids</taxon>
        <taxon>fabids</taxon>
        <taxon>Malpighiales</taxon>
        <taxon>Passifloraceae</taxon>
        <taxon>Turnera</taxon>
    </lineage>
</organism>
<dbReference type="EMBL" id="JAKUCV010002180">
    <property type="protein sequence ID" value="KAJ4843695.1"/>
    <property type="molecule type" value="Genomic_DNA"/>
</dbReference>